<evidence type="ECO:0000256" key="8">
    <source>
        <dbReference type="SAM" id="Phobius"/>
    </source>
</evidence>
<evidence type="ECO:0000256" key="7">
    <source>
        <dbReference type="ARBA" id="ARBA00023136"/>
    </source>
</evidence>
<dbReference type="PANTHER" id="PTHR30472">
    <property type="entry name" value="FERRIC ENTEROBACTIN TRANSPORT SYSTEM PERMEASE PROTEIN"/>
    <property type="match status" value="1"/>
</dbReference>
<sequence>MKLLVALAALLFLLELFSGPAGLDPYVIQEVRLPRAMGAVATGLMLALAGLLLQTAIRNPLADPYVLGVSGVAQLAALASYVGWRLAGVPYVGYFAGSLAGATVATALLAYLARRAEPLVVVMTGVLMAFVSYSATQLLLLILPPEELGFIYVGLQGSFAAYPAGVLGYGILAAAMALWLIAYLNARHIAVLAHGEDVAAGLGADVKRASLIALLVSSIAVGFTVASVGPVGFIGLLAPHMARWLAGRYRFDKVMWIAAGLGPILALVADLAVKALPRETPVGTVLTLVGAPAAAYLMWRHVGKIRG</sequence>
<dbReference type="EMBL" id="JAAVJF010000004">
    <property type="protein sequence ID" value="NYR16002.1"/>
    <property type="molecule type" value="Genomic_DNA"/>
</dbReference>
<feature type="transmembrane region" description="Helical" evidence="8">
    <location>
        <begin position="92"/>
        <end position="112"/>
    </location>
</feature>
<evidence type="ECO:0000256" key="2">
    <source>
        <dbReference type="ARBA" id="ARBA00007935"/>
    </source>
</evidence>
<dbReference type="OMA" id="IFMTTAD"/>
<feature type="transmembrane region" description="Helical" evidence="8">
    <location>
        <begin position="33"/>
        <end position="53"/>
    </location>
</feature>
<dbReference type="Gene3D" id="1.10.3470.10">
    <property type="entry name" value="ABC transporter involved in vitamin B12 uptake, BtuC"/>
    <property type="match status" value="1"/>
</dbReference>
<feature type="transmembrane region" description="Helical" evidence="8">
    <location>
        <begin position="254"/>
        <end position="273"/>
    </location>
</feature>
<keyword evidence="3" id="KW-0813">Transport</keyword>
<evidence type="ECO:0000256" key="4">
    <source>
        <dbReference type="ARBA" id="ARBA00022475"/>
    </source>
</evidence>
<organism evidence="9 10">
    <name type="scientific">Pyrobaculum arsenaticum</name>
    <dbReference type="NCBI Taxonomy" id="121277"/>
    <lineage>
        <taxon>Archaea</taxon>
        <taxon>Thermoproteota</taxon>
        <taxon>Thermoprotei</taxon>
        <taxon>Thermoproteales</taxon>
        <taxon>Thermoproteaceae</taxon>
        <taxon>Pyrobaculum</taxon>
    </lineage>
</organism>
<comment type="caution">
    <text evidence="9">The sequence shown here is derived from an EMBL/GenBank/DDBJ whole genome shotgun (WGS) entry which is preliminary data.</text>
</comment>
<protein>
    <submittedName>
        <fullName evidence="9">Iron ABC transporter permease</fullName>
    </submittedName>
</protein>
<accession>A0A7L4PB91</accession>
<dbReference type="RefSeq" id="WP_011901586.1">
    <property type="nucleotide sequence ID" value="NZ_JAAVJF010000004.1"/>
</dbReference>
<dbReference type="GO" id="GO:0022857">
    <property type="term" value="F:transmembrane transporter activity"/>
    <property type="evidence" value="ECO:0007669"/>
    <property type="project" value="InterPro"/>
</dbReference>
<keyword evidence="6 8" id="KW-1133">Transmembrane helix</keyword>
<evidence type="ECO:0000256" key="3">
    <source>
        <dbReference type="ARBA" id="ARBA00022448"/>
    </source>
</evidence>
<comment type="similarity">
    <text evidence="2">Belongs to the binding-protein-dependent transport system permease family. FecCD subfamily.</text>
</comment>
<dbReference type="CDD" id="cd06550">
    <property type="entry name" value="TM_ABC_iron-siderophores_like"/>
    <property type="match status" value="1"/>
</dbReference>
<keyword evidence="5 8" id="KW-0812">Transmembrane</keyword>
<evidence type="ECO:0000256" key="5">
    <source>
        <dbReference type="ARBA" id="ARBA00022692"/>
    </source>
</evidence>
<name>A0A7L4PB91_9CREN</name>
<keyword evidence="10" id="KW-1185">Reference proteome</keyword>
<proteinExistence type="inferred from homology"/>
<gene>
    <name evidence="9" type="ORF">HC235_08690</name>
</gene>
<dbReference type="InterPro" id="IPR000522">
    <property type="entry name" value="ABC_transptr_permease_BtuC"/>
</dbReference>
<evidence type="ECO:0000313" key="9">
    <source>
        <dbReference type="EMBL" id="NYR16002.1"/>
    </source>
</evidence>
<dbReference type="Pfam" id="PF01032">
    <property type="entry name" value="FecCD"/>
    <property type="match status" value="1"/>
</dbReference>
<dbReference type="GO" id="GO:0005886">
    <property type="term" value="C:plasma membrane"/>
    <property type="evidence" value="ECO:0007669"/>
    <property type="project" value="UniProtKB-SubCell"/>
</dbReference>
<dbReference type="GeneID" id="5056011"/>
<evidence type="ECO:0000313" key="10">
    <source>
        <dbReference type="Proteomes" id="UP000554766"/>
    </source>
</evidence>
<feature type="transmembrane region" description="Helical" evidence="8">
    <location>
        <begin position="162"/>
        <end position="184"/>
    </location>
</feature>
<feature type="transmembrane region" description="Helical" evidence="8">
    <location>
        <begin position="65"/>
        <end position="86"/>
    </location>
</feature>
<feature type="transmembrane region" description="Helical" evidence="8">
    <location>
        <begin position="280"/>
        <end position="299"/>
    </location>
</feature>
<comment type="subcellular location">
    <subcellularLocation>
        <location evidence="1">Cell membrane</location>
        <topology evidence="1">Multi-pass membrane protein</topology>
    </subcellularLocation>
</comment>
<dbReference type="InterPro" id="IPR037294">
    <property type="entry name" value="ABC_BtuC-like"/>
</dbReference>
<dbReference type="SUPFAM" id="SSF81345">
    <property type="entry name" value="ABC transporter involved in vitamin B12 uptake, BtuC"/>
    <property type="match status" value="1"/>
</dbReference>
<keyword evidence="7 8" id="KW-0472">Membrane</keyword>
<feature type="transmembrane region" description="Helical" evidence="8">
    <location>
        <begin position="119"/>
        <end position="142"/>
    </location>
</feature>
<reference evidence="9 10" key="1">
    <citation type="journal article" date="2020" name="Nat. Commun.">
        <title>The structures of two archaeal type IV pili illuminate evolutionary relationships.</title>
        <authorList>
            <person name="Wang F."/>
            <person name="Baquero D.P."/>
            <person name="Su Z."/>
            <person name="Beltran L.C."/>
            <person name="Prangishvili D."/>
            <person name="Krupovic M."/>
            <person name="Egelman E.H."/>
        </authorList>
    </citation>
    <scope>NUCLEOTIDE SEQUENCE [LARGE SCALE GENOMIC DNA]</scope>
    <source>
        <strain evidence="9 10">2GA</strain>
    </source>
</reference>
<keyword evidence="4" id="KW-1003">Cell membrane</keyword>
<dbReference type="AlphaFoldDB" id="A0A7L4PB91"/>
<evidence type="ECO:0000256" key="6">
    <source>
        <dbReference type="ARBA" id="ARBA00022989"/>
    </source>
</evidence>
<dbReference type="Proteomes" id="UP000554766">
    <property type="component" value="Unassembled WGS sequence"/>
</dbReference>
<dbReference type="PANTHER" id="PTHR30472:SF25">
    <property type="entry name" value="ABC TRANSPORTER PERMEASE PROTEIN MJ0876-RELATED"/>
    <property type="match status" value="1"/>
</dbReference>
<evidence type="ECO:0000256" key="1">
    <source>
        <dbReference type="ARBA" id="ARBA00004651"/>
    </source>
</evidence>
<feature type="transmembrane region" description="Helical" evidence="8">
    <location>
        <begin position="211"/>
        <end position="234"/>
    </location>
</feature>